<evidence type="ECO:0000313" key="2">
    <source>
        <dbReference type="EMBL" id="KOS69215.1"/>
    </source>
</evidence>
<keyword evidence="3" id="KW-1185">Reference proteome</keyword>
<evidence type="ECO:0008006" key="4">
    <source>
        <dbReference type="Google" id="ProtNLM"/>
    </source>
</evidence>
<sequence length="95" mass="10236">MDIMDASLLIIGVILLALGYLIGVKKQTWLLSGFNEKRVKDKVKLAHLVGGANVLLGSILIIGAVVDVKSVEYLVMLVVGVMVSLVIFVNVKMVE</sequence>
<reference evidence="3" key="1">
    <citation type="submission" date="2015-07" db="EMBL/GenBank/DDBJ databases">
        <title>Fjat-14205 dsm 2895.</title>
        <authorList>
            <person name="Liu B."/>
            <person name="Wang J."/>
            <person name="Zhu Y."/>
            <person name="Liu G."/>
            <person name="Chen Q."/>
            <person name="Chen Z."/>
            <person name="Lan J."/>
            <person name="Che J."/>
            <person name="Ge C."/>
            <person name="Shi H."/>
            <person name="Pan Z."/>
            <person name="Liu X."/>
        </authorList>
    </citation>
    <scope>NUCLEOTIDE SEQUENCE [LARGE SCALE GENOMIC DNA]</scope>
    <source>
        <strain evidence="3">DSM 25560</strain>
    </source>
</reference>
<evidence type="ECO:0000256" key="1">
    <source>
        <dbReference type="SAM" id="Phobius"/>
    </source>
</evidence>
<keyword evidence="1" id="KW-0812">Transmembrane</keyword>
<protein>
    <recommendedName>
        <fullName evidence="4">Exonuclease</fullName>
    </recommendedName>
</protein>
<accession>A0ABR5K2P4</accession>
<keyword evidence="1" id="KW-1133">Transmembrane helix</keyword>
<comment type="caution">
    <text evidence="2">The sequence shown here is derived from an EMBL/GenBank/DDBJ whole genome shotgun (WGS) entry which is preliminary data.</text>
</comment>
<keyword evidence="1" id="KW-0472">Membrane</keyword>
<dbReference type="Proteomes" id="UP000050668">
    <property type="component" value="Unassembled WGS sequence"/>
</dbReference>
<gene>
    <name evidence="2" type="ORF">AEA09_12085</name>
</gene>
<feature type="transmembrane region" description="Helical" evidence="1">
    <location>
        <begin position="71"/>
        <end position="91"/>
    </location>
</feature>
<name>A0ABR5K2P4_9BACI</name>
<dbReference type="InterPro" id="IPR017259">
    <property type="entry name" value="UCP037672"/>
</dbReference>
<dbReference type="Pfam" id="PF12650">
    <property type="entry name" value="DUF3784"/>
    <property type="match status" value="1"/>
</dbReference>
<feature type="transmembrane region" description="Helical" evidence="1">
    <location>
        <begin position="45"/>
        <end position="65"/>
    </location>
</feature>
<organism evidence="2 3">
    <name type="scientific">Lysinibacillus contaminans</name>
    <dbReference type="NCBI Taxonomy" id="1293441"/>
    <lineage>
        <taxon>Bacteria</taxon>
        <taxon>Bacillati</taxon>
        <taxon>Bacillota</taxon>
        <taxon>Bacilli</taxon>
        <taxon>Bacillales</taxon>
        <taxon>Bacillaceae</taxon>
        <taxon>Lysinibacillus</taxon>
    </lineage>
</organism>
<feature type="transmembrane region" description="Helical" evidence="1">
    <location>
        <begin position="6"/>
        <end position="24"/>
    </location>
</feature>
<evidence type="ECO:0000313" key="3">
    <source>
        <dbReference type="Proteomes" id="UP000050668"/>
    </source>
</evidence>
<proteinExistence type="predicted"/>
<dbReference type="EMBL" id="LGRV01000003">
    <property type="protein sequence ID" value="KOS69215.1"/>
    <property type="molecule type" value="Genomic_DNA"/>
</dbReference>